<reference evidence="1 2" key="1">
    <citation type="submission" date="2017-09" db="EMBL/GenBank/DDBJ databases">
        <authorList>
            <consortium name="International Durum Wheat Genome Sequencing Consortium (IDWGSC)"/>
            <person name="Milanesi L."/>
        </authorList>
    </citation>
    <scope>NUCLEOTIDE SEQUENCE [LARGE SCALE GENOMIC DNA]</scope>
    <source>
        <strain evidence="2">cv. Svevo</strain>
    </source>
</reference>
<dbReference type="OMA" id="EPTNSMI"/>
<organism evidence="1 2">
    <name type="scientific">Triticum turgidum subsp. durum</name>
    <name type="common">Durum wheat</name>
    <name type="synonym">Triticum durum</name>
    <dbReference type="NCBI Taxonomy" id="4567"/>
    <lineage>
        <taxon>Eukaryota</taxon>
        <taxon>Viridiplantae</taxon>
        <taxon>Streptophyta</taxon>
        <taxon>Embryophyta</taxon>
        <taxon>Tracheophyta</taxon>
        <taxon>Spermatophyta</taxon>
        <taxon>Magnoliopsida</taxon>
        <taxon>Liliopsida</taxon>
        <taxon>Poales</taxon>
        <taxon>Poaceae</taxon>
        <taxon>BOP clade</taxon>
        <taxon>Pooideae</taxon>
        <taxon>Triticodae</taxon>
        <taxon>Triticeae</taxon>
        <taxon>Triticinae</taxon>
        <taxon>Triticum</taxon>
    </lineage>
</organism>
<evidence type="ECO:0000313" key="2">
    <source>
        <dbReference type="Proteomes" id="UP000324705"/>
    </source>
</evidence>
<protein>
    <submittedName>
        <fullName evidence="1">Uncharacterized protein</fullName>
    </submittedName>
</protein>
<proteinExistence type="predicted"/>
<evidence type="ECO:0000313" key="1">
    <source>
        <dbReference type="EMBL" id="VAI69733.1"/>
    </source>
</evidence>
<dbReference type="AlphaFoldDB" id="A0A9R1BIE6"/>
<dbReference type="EMBL" id="LT934123">
    <property type="protein sequence ID" value="VAI69733.1"/>
    <property type="molecule type" value="Genomic_DNA"/>
</dbReference>
<dbReference type="PANTHER" id="PTHR47482:SF5">
    <property type="entry name" value="FAR1 DOMAIN-CONTAINING PROTEIN"/>
    <property type="match status" value="1"/>
</dbReference>
<dbReference type="PANTHER" id="PTHR47482">
    <property type="entry name" value="OS11G0632001 PROTEIN"/>
    <property type="match status" value="1"/>
</dbReference>
<name>A0A9R1BIE6_TRITD</name>
<accession>A0A9R1BIE6</accession>
<keyword evidence="2" id="KW-1185">Reference proteome</keyword>
<dbReference type="Proteomes" id="UP000324705">
    <property type="component" value="Chromosome 7A"/>
</dbReference>
<gene>
    <name evidence="1" type="ORF">TRITD_7Av1G023740</name>
</gene>
<dbReference type="Gramene" id="TRITD7Av1G023740.1">
    <property type="protein sequence ID" value="TRITD7Av1G023740.1"/>
    <property type="gene ID" value="TRITD7Av1G023740"/>
</dbReference>
<sequence>MSTLEQSIRKFAEEPTNSMIKPEIGTSFDSLGKEYDFYNLYSWEVGFGIRYGESRLNAEDRVQLFTKFCDTIILKLSRTTTVNRVTVFFEEHKQSSFMAHSILPSSARLGCQFMYSGFGGGAFMHYIGARTCRGGGYHGEANLDIVKASDAVYKKQLLSEMIIRRLNNVVQSFRQATCLAPNVRTDAVTPVGATVPS</sequence>